<keyword evidence="6 7" id="KW-0472">Membrane</keyword>
<evidence type="ECO:0000256" key="6">
    <source>
        <dbReference type="ARBA" id="ARBA00023136"/>
    </source>
</evidence>
<dbReference type="Proteomes" id="UP000019102">
    <property type="component" value="Unassembled WGS sequence"/>
</dbReference>
<protein>
    <submittedName>
        <fullName evidence="9">Permease</fullName>
    </submittedName>
</protein>
<keyword evidence="10" id="KW-1185">Reference proteome</keyword>
<evidence type="ECO:0000256" key="7">
    <source>
        <dbReference type="SAM" id="Phobius"/>
    </source>
</evidence>
<dbReference type="EMBL" id="BAVS01000024">
    <property type="protein sequence ID" value="GAE94414.1"/>
    <property type="molecule type" value="Genomic_DNA"/>
</dbReference>
<gene>
    <name evidence="9" type="ORF">JCM21714_3570</name>
</gene>
<feature type="transmembrane region" description="Helical" evidence="7">
    <location>
        <begin position="55"/>
        <end position="78"/>
    </location>
</feature>
<sequence length="135" mass="15269">MLLAMITWAFYSIFIKQHTWKFPTYGALLVMAVIAIIIFIPLLTIEMDHYRSINWSWEVISGLAYLGVFPSLIALIAYNKGIEAIGPSRASVFLNLIPVFTMLGAVIFLREQITWIQLIGTSFVIFGVLITNRAK</sequence>
<dbReference type="PANTHER" id="PTHR32322">
    <property type="entry name" value="INNER MEMBRANE TRANSPORTER"/>
    <property type="match status" value="1"/>
</dbReference>
<comment type="similarity">
    <text evidence="2">Belongs to the EamA transporter family.</text>
</comment>
<reference evidence="9 10" key="1">
    <citation type="journal article" date="2014" name="Genome Announc.">
        <title>Draft Genome Sequence of the Boron-Tolerant and Moderately Halotolerant Bacterium Gracilibacillus boraciitolerans JCM 21714T.</title>
        <authorList>
            <person name="Ahmed I."/>
            <person name="Oshima K."/>
            <person name="Suda W."/>
            <person name="Kitamura K."/>
            <person name="Iida T."/>
            <person name="Ohmori Y."/>
            <person name="Fujiwara T."/>
            <person name="Hattori M."/>
            <person name="Ohkuma M."/>
        </authorList>
    </citation>
    <scope>NUCLEOTIDE SEQUENCE [LARGE SCALE GENOMIC DNA]</scope>
    <source>
        <strain evidence="9 10">JCM 21714</strain>
    </source>
</reference>
<feature type="domain" description="EamA" evidence="8">
    <location>
        <begin position="1"/>
        <end position="132"/>
    </location>
</feature>
<evidence type="ECO:0000313" key="10">
    <source>
        <dbReference type="Proteomes" id="UP000019102"/>
    </source>
</evidence>
<comment type="subcellular location">
    <subcellularLocation>
        <location evidence="1">Cell membrane</location>
        <topology evidence="1">Multi-pass membrane protein</topology>
    </subcellularLocation>
</comment>
<dbReference type="InterPro" id="IPR037185">
    <property type="entry name" value="EmrE-like"/>
</dbReference>
<evidence type="ECO:0000259" key="8">
    <source>
        <dbReference type="Pfam" id="PF00892"/>
    </source>
</evidence>
<keyword evidence="4 7" id="KW-0812">Transmembrane</keyword>
<dbReference type="PANTHER" id="PTHR32322:SF18">
    <property type="entry name" value="S-ADENOSYLMETHIONINE_S-ADENOSYLHOMOCYSTEINE TRANSPORTER"/>
    <property type="match status" value="1"/>
</dbReference>
<keyword evidence="3" id="KW-1003">Cell membrane</keyword>
<comment type="caution">
    <text evidence="9">The sequence shown here is derived from an EMBL/GenBank/DDBJ whole genome shotgun (WGS) entry which is preliminary data.</text>
</comment>
<evidence type="ECO:0000256" key="2">
    <source>
        <dbReference type="ARBA" id="ARBA00007362"/>
    </source>
</evidence>
<dbReference type="STRING" id="1298598.JCM21714_3570"/>
<keyword evidence="5 7" id="KW-1133">Transmembrane helix</keyword>
<evidence type="ECO:0000256" key="3">
    <source>
        <dbReference type="ARBA" id="ARBA00022475"/>
    </source>
</evidence>
<name>W4VNV8_9BACI</name>
<dbReference type="Gene3D" id="1.10.3730.20">
    <property type="match status" value="1"/>
</dbReference>
<evidence type="ECO:0000256" key="4">
    <source>
        <dbReference type="ARBA" id="ARBA00022692"/>
    </source>
</evidence>
<evidence type="ECO:0000313" key="9">
    <source>
        <dbReference type="EMBL" id="GAE94414.1"/>
    </source>
</evidence>
<feature type="transmembrane region" description="Helical" evidence="7">
    <location>
        <begin position="90"/>
        <end position="109"/>
    </location>
</feature>
<evidence type="ECO:0000256" key="5">
    <source>
        <dbReference type="ARBA" id="ARBA00022989"/>
    </source>
</evidence>
<dbReference type="AlphaFoldDB" id="W4VNV8"/>
<accession>W4VNV8</accession>
<proteinExistence type="inferred from homology"/>
<organism evidence="9 10">
    <name type="scientific">Gracilibacillus boraciitolerans JCM 21714</name>
    <dbReference type="NCBI Taxonomy" id="1298598"/>
    <lineage>
        <taxon>Bacteria</taxon>
        <taxon>Bacillati</taxon>
        <taxon>Bacillota</taxon>
        <taxon>Bacilli</taxon>
        <taxon>Bacillales</taxon>
        <taxon>Bacillaceae</taxon>
        <taxon>Gracilibacillus</taxon>
    </lineage>
</organism>
<evidence type="ECO:0000256" key="1">
    <source>
        <dbReference type="ARBA" id="ARBA00004651"/>
    </source>
</evidence>
<feature type="transmembrane region" description="Helical" evidence="7">
    <location>
        <begin position="22"/>
        <end position="43"/>
    </location>
</feature>
<dbReference type="eggNOG" id="COG0697">
    <property type="taxonomic scope" value="Bacteria"/>
</dbReference>
<dbReference type="Pfam" id="PF00892">
    <property type="entry name" value="EamA"/>
    <property type="match status" value="1"/>
</dbReference>
<dbReference type="InterPro" id="IPR050638">
    <property type="entry name" value="AA-Vitamin_Transporters"/>
</dbReference>
<feature type="transmembrane region" description="Helical" evidence="7">
    <location>
        <begin position="115"/>
        <end position="132"/>
    </location>
</feature>
<dbReference type="GO" id="GO:0005886">
    <property type="term" value="C:plasma membrane"/>
    <property type="evidence" value="ECO:0007669"/>
    <property type="project" value="UniProtKB-SubCell"/>
</dbReference>
<dbReference type="InterPro" id="IPR000620">
    <property type="entry name" value="EamA_dom"/>
</dbReference>
<dbReference type="SUPFAM" id="SSF103481">
    <property type="entry name" value="Multidrug resistance efflux transporter EmrE"/>
    <property type="match status" value="1"/>
</dbReference>